<dbReference type="CDD" id="cd05403">
    <property type="entry name" value="NT_KNTase_like"/>
    <property type="match status" value="1"/>
</dbReference>
<evidence type="ECO:0000259" key="1">
    <source>
        <dbReference type="Pfam" id="PF18765"/>
    </source>
</evidence>
<dbReference type="InterPro" id="IPR043519">
    <property type="entry name" value="NT_sf"/>
</dbReference>
<evidence type="ECO:0000313" key="2">
    <source>
        <dbReference type="EMBL" id="APB33752.1"/>
    </source>
</evidence>
<dbReference type="Pfam" id="PF18765">
    <property type="entry name" value="Polbeta"/>
    <property type="match status" value="1"/>
</dbReference>
<dbReference type="RefSeq" id="WP_084111565.1">
    <property type="nucleotide sequence ID" value="NZ_CP017675.1"/>
</dbReference>
<proteinExistence type="predicted"/>
<sequence>MRPEWQMYISNHQKREQLRQLQLEKRQEKGWVIAQKCAKILQEKYGATKVVLFGSMLTKIHEQSDIDLAVWGLADRFYFPAYAELLDISNFSIDLVPVQNAYPHLLKAIDQGHPL</sequence>
<dbReference type="InterPro" id="IPR024700">
    <property type="entry name" value="UCP020217"/>
</dbReference>
<feature type="domain" description="Polymerase beta nucleotidyltransferase" evidence="1">
    <location>
        <begin position="35"/>
        <end position="110"/>
    </location>
</feature>
<protein>
    <submittedName>
        <fullName evidence="2">DNA polymerase beta domain-containing protein</fullName>
    </submittedName>
</protein>
<accession>A0A1J0ACW2</accession>
<keyword evidence="3" id="KW-1185">Reference proteome</keyword>
<dbReference type="AlphaFoldDB" id="A0A1J0ACW2"/>
<reference evidence="2 3" key="1">
    <citation type="submission" date="2016-10" db="EMBL/GenBank/DDBJ databases">
        <title>Description of Gloeomargarita lithophora gen. nov., sp. nov., a thylakoid-bearing basal-branching cyanobacterium with intracellular carbonates, and proposal for Gloeomargaritales ord. nov.</title>
        <authorList>
            <person name="Moreira D."/>
            <person name="Tavera R."/>
            <person name="Benzerara K."/>
            <person name="Skouri-Panet F."/>
            <person name="Couradeau E."/>
            <person name="Gerard E."/>
            <person name="Loussert C."/>
            <person name="Novelo E."/>
            <person name="Zivanovic Y."/>
            <person name="Lopez-Garcia P."/>
        </authorList>
    </citation>
    <scope>NUCLEOTIDE SEQUENCE [LARGE SCALE GENOMIC DNA]</scope>
    <source>
        <strain evidence="2 3">D10</strain>
    </source>
</reference>
<dbReference type="PIRSF" id="PIRSF020217">
    <property type="entry name" value="UCP020217"/>
    <property type="match status" value="1"/>
</dbReference>
<dbReference type="STRING" id="1188229.GlitD10_1431"/>
<evidence type="ECO:0000313" key="3">
    <source>
        <dbReference type="Proteomes" id="UP000180235"/>
    </source>
</evidence>
<dbReference type="KEGG" id="glt:GlitD10_1431"/>
<dbReference type="SUPFAM" id="SSF81301">
    <property type="entry name" value="Nucleotidyltransferase"/>
    <property type="match status" value="1"/>
</dbReference>
<name>A0A1J0ACW2_9CYAN</name>
<dbReference type="InterPro" id="IPR041633">
    <property type="entry name" value="Polbeta"/>
</dbReference>
<dbReference type="OrthoDB" id="37820at2"/>
<dbReference type="EMBL" id="CP017675">
    <property type="protein sequence ID" value="APB33752.1"/>
    <property type="molecule type" value="Genomic_DNA"/>
</dbReference>
<organism evidence="2 3">
    <name type="scientific">Gloeomargarita lithophora Alchichica-D10</name>
    <dbReference type="NCBI Taxonomy" id="1188229"/>
    <lineage>
        <taxon>Bacteria</taxon>
        <taxon>Bacillati</taxon>
        <taxon>Cyanobacteriota</taxon>
        <taxon>Cyanophyceae</taxon>
        <taxon>Gloeomargaritales</taxon>
        <taxon>Gloeomargaritaceae</taxon>
        <taxon>Gloeomargarita</taxon>
    </lineage>
</organism>
<dbReference type="Proteomes" id="UP000180235">
    <property type="component" value="Chromosome"/>
</dbReference>
<dbReference type="Gene3D" id="3.30.460.10">
    <property type="entry name" value="Beta Polymerase, domain 2"/>
    <property type="match status" value="1"/>
</dbReference>
<gene>
    <name evidence="2" type="ORF">GlitD10_1431</name>
</gene>